<feature type="domain" description="Type I restriction modification DNA specificity" evidence="5">
    <location>
        <begin position="31"/>
        <end position="186"/>
    </location>
</feature>
<keyword evidence="6" id="KW-0540">Nuclease</keyword>
<comment type="caution">
    <text evidence="6">The sequence shown here is derived from an EMBL/GenBank/DDBJ whole genome shotgun (WGS) entry which is preliminary data.</text>
</comment>
<dbReference type="PANTHER" id="PTHR30408">
    <property type="entry name" value="TYPE-1 RESTRICTION ENZYME ECOKI SPECIFICITY PROTEIN"/>
    <property type="match status" value="1"/>
</dbReference>
<evidence type="ECO:0000259" key="5">
    <source>
        <dbReference type="Pfam" id="PF01420"/>
    </source>
</evidence>
<dbReference type="GO" id="GO:0004519">
    <property type="term" value="F:endonuclease activity"/>
    <property type="evidence" value="ECO:0007669"/>
    <property type="project" value="UniProtKB-KW"/>
</dbReference>
<dbReference type="SUPFAM" id="SSF116734">
    <property type="entry name" value="DNA methylase specificity domain"/>
    <property type="match status" value="2"/>
</dbReference>
<dbReference type="RefSeq" id="WP_227153084.1">
    <property type="nucleotide sequence ID" value="NZ_CAUHOT010000011.1"/>
</dbReference>
<evidence type="ECO:0000313" key="7">
    <source>
        <dbReference type="Proteomes" id="UP001198190"/>
    </source>
</evidence>
<organism evidence="6 7">
    <name type="scientific">Megamonas funiformis</name>
    <dbReference type="NCBI Taxonomy" id="437897"/>
    <lineage>
        <taxon>Bacteria</taxon>
        <taxon>Bacillati</taxon>
        <taxon>Bacillota</taxon>
        <taxon>Negativicutes</taxon>
        <taxon>Selenomonadales</taxon>
        <taxon>Selenomonadaceae</taxon>
        <taxon>Megamonas</taxon>
    </lineage>
</organism>
<evidence type="ECO:0000256" key="1">
    <source>
        <dbReference type="ARBA" id="ARBA00010923"/>
    </source>
</evidence>
<gene>
    <name evidence="6" type="ORF">LIY65_08700</name>
</gene>
<sequence length="389" mass="44851">MNVPKLRFKEFTDEWKQTPLKNIIYSNIIEAPKPTTDYIRLGIRSHCKGTFHELVKIENILSADKMYIVPKNNLILNITFAWEQAIAITDDNDEGKYISNRFPTFAFKDNQLPTFYKYIIPQKRLKYDLNVASPGGAGRNRVLNKKLFLSIPVNIPLLKEQEKISKFLTTVDKKITNLKNTITSLENQKKGLLQQIFSQKLRFKDENGNNYPNWEKKKLEDISNITMGQSPDSDFVNTEKIGTPFLQGNAEFTNKYPIEKYWCTKPQKIANPTDILLSVRAPVGAINIANKKFCIGRGLSAISFNCNKLFGKYNLEFNLFQLIKKSQGSTFSSINKKDISEVILFIPCLEEQTKIADFLSAFDRKLENQKAQLEHWKQIKKGLLQQMFV</sequence>
<dbReference type="Gene3D" id="3.90.220.20">
    <property type="entry name" value="DNA methylase specificity domains"/>
    <property type="match status" value="2"/>
</dbReference>
<keyword evidence="4" id="KW-0175">Coiled coil</keyword>
<dbReference type="InterPro" id="IPR000055">
    <property type="entry name" value="Restrct_endonuc_typeI_TRD"/>
</dbReference>
<evidence type="ECO:0000256" key="2">
    <source>
        <dbReference type="ARBA" id="ARBA00022747"/>
    </source>
</evidence>
<reference evidence="6" key="1">
    <citation type="submission" date="2021-10" db="EMBL/GenBank/DDBJ databases">
        <title>Collection of gut derived symbiotic bacterial strains cultured from healthy donors.</title>
        <authorList>
            <person name="Lin H."/>
            <person name="Littmann E."/>
            <person name="Claire K."/>
            <person name="Pamer E."/>
        </authorList>
    </citation>
    <scope>NUCLEOTIDE SEQUENCE</scope>
    <source>
        <strain evidence="6">MSK.7.16</strain>
    </source>
</reference>
<feature type="domain" description="Type I restriction modification DNA specificity" evidence="5">
    <location>
        <begin position="213"/>
        <end position="372"/>
    </location>
</feature>
<dbReference type="EMBL" id="JAJCGD010000024">
    <property type="protein sequence ID" value="MCB6828768.1"/>
    <property type="molecule type" value="Genomic_DNA"/>
</dbReference>
<keyword evidence="6" id="KW-0378">Hydrolase</keyword>
<keyword evidence="6" id="KW-0255">Endonuclease</keyword>
<evidence type="ECO:0000313" key="6">
    <source>
        <dbReference type="EMBL" id="MCB6828768.1"/>
    </source>
</evidence>
<dbReference type="Pfam" id="PF01420">
    <property type="entry name" value="Methylase_S"/>
    <property type="match status" value="2"/>
</dbReference>
<dbReference type="PANTHER" id="PTHR30408:SF13">
    <property type="entry name" value="TYPE I RESTRICTION ENZYME HINDI SPECIFICITY SUBUNIT"/>
    <property type="match status" value="1"/>
</dbReference>
<dbReference type="Proteomes" id="UP001198190">
    <property type="component" value="Unassembled WGS sequence"/>
</dbReference>
<dbReference type="Gene3D" id="1.10.287.1120">
    <property type="entry name" value="Bipartite methylase S protein"/>
    <property type="match status" value="1"/>
</dbReference>
<dbReference type="GO" id="GO:0009307">
    <property type="term" value="P:DNA restriction-modification system"/>
    <property type="evidence" value="ECO:0007669"/>
    <property type="project" value="UniProtKB-KW"/>
</dbReference>
<name>A0AAW4U698_9FIRM</name>
<dbReference type="CDD" id="cd17245">
    <property type="entry name" value="RMtype1_S_TteMORF1547P-TRD2-CR2_Aco12261I-TRD1-CR1_like"/>
    <property type="match status" value="1"/>
</dbReference>
<feature type="coiled-coil region" evidence="4">
    <location>
        <begin position="168"/>
        <end position="195"/>
    </location>
</feature>
<dbReference type="GO" id="GO:0003677">
    <property type="term" value="F:DNA binding"/>
    <property type="evidence" value="ECO:0007669"/>
    <property type="project" value="UniProtKB-KW"/>
</dbReference>
<keyword evidence="2" id="KW-0680">Restriction system</keyword>
<dbReference type="AlphaFoldDB" id="A0AAW4U698"/>
<dbReference type="InterPro" id="IPR052021">
    <property type="entry name" value="Type-I_RS_S_subunit"/>
</dbReference>
<evidence type="ECO:0000256" key="3">
    <source>
        <dbReference type="ARBA" id="ARBA00023125"/>
    </source>
</evidence>
<accession>A0AAW4U698</accession>
<protein>
    <submittedName>
        <fullName evidence="6">Restriction endonuclease subunit S</fullName>
    </submittedName>
</protein>
<comment type="similarity">
    <text evidence="1">Belongs to the type-I restriction system S methylase family.</text>
</comment>
<dbReference type="InterPro" id="IPR044946">
    <property type="entry name" value="Restrct_endonuc_typeI_TRD_sf"/>
</dbReference>
<evidence type="ECO:0000256" key="4">
    <source>
        <dbReference type="SAM" id="Coils"/>
    </source>
</evidence>
<feature type="coiled-coil region" evidence="4">
    <location>
        <begin position="359"/>
        <end position="386"/>
    </location>
</feature>
<keyword evidence="3" id="KW-0238">DNA-binding</keyword>
<proteinExistence type="inferred from homology"/>